<evidence type="ECO:0000256" key="1">
    <source>
        <dbReference type="SAM" id="Phobius"/>
    </source>
</evidence>
<proteinExistence type="predicted"/>
<feature type="transmembrane region" description="Helical" evidence="1">
    <location>
        <begin position="104"/>
        <end position="127"/>
    </location>
</feature>
<keyword evidence="1" id="KW-1133">Transmembrane helix</keyword>
<keyword evidence="1" id="KW-0472">Membrane</keyword>
<protein>
    <submittedName>
        <fullName evidence="3">G-protein coupled receptors family 1 profile domain-containing protein</fullName>
    </submittedName>
</protein>
<dbReference type="AlphaFoldDB" id="A0A915J896"/>
<keyword evidence="2" id="KW-1185">Reference proteome</keyword>
<feature type="transmembrane region" description="Helical" evidence="1">
    <location>
        <begin position="62"/>
        <end position="84"/>
    </location>
</feature>
<keyword evidence="1" id="KW-0812">Transmembrane</keyword>
<dbReference type="Gene3D" id="1.20.1070.10">
    <property type="entry name" value="Rhodopsin 7-helix transmembrane proteins"/>
    <property type="match status" value="1"/>
</dbReference>
<accession>A0A915J896</accession>
<dbReference type="WBParaSite" id="nRc.2.0.1.t22694-RA">
    <property type="protein sequence ID" value="nRc.2.0.1.t22694-RA"/>
    <property type="gene ID" value="nRc.2.0.1.g22694"/>
</dbReference>
<dbReference type="Proteomes" id="UP000887565">
    <property type="component" value="Unplaced"/>
</dbReference>
<dbReference type="SUPFAM" id="SSF81321">
    <property type="entry name" value="Family A G protein-coupled receptor-like"/>
    <property type="match status" value="1"/>
</dbReference>
<reference evidence="3" key="1">
    <citation type="submission" date="2022-11" db="UniProtKB">
        <authorList>
            <consortium name="WormBaseParasite"/>
        </authorList>
    </citation>
    <scope>IDENTIFICATION</scope>
</reference>
<name>A0A915J896_ROMCU</name>
<feature type="transmembrane region" description="Helical" evidence="1">
    <location>
        <begin position="20"/>
        <end position="50"/>
    </location>
</feature>
<evidence type="ECO:0000313" key="3">
    <source>
        <dbReference type="WBParaSite" id="nRc.2.0.1.t22694-RA"/>
    </source>
</evidence>
<organism evidence="2 3">
    <name type="scientific">Romanomermis culicivorax</name>
    <name type="common">Nematode worm</name>
    <dbReference type="NCBI Taxonomy" id="13658"/>
    <lineage>
        <taxon>Eukaryota</taxon>
        <taxon>Metazoa</taxon>
        <taxon>Ecdysozoa</taxon>
        <taxon>Nematoda</taxon>
        <taxon>Enoplea</taxon>
        <taxon>Dorylaimia</taxon>
        <taxon>Mermithida</taxon>
        <taxon>Mermithoidea</taxon>
        <taxon>Mermithidae</taxon>
        <taxon>Romanomermis</taxon>
    </lineage>
</organism>
<sequence>MNNSSASEDDTFVEENIICSYSTTFCITLGVVFECCSIVGLSLNLLLIFIFVKFGYCKKEPVLALTFCLFLCDCFHLLILAVHLSPEMIDASDETTWDWWDETMNFVAFYVWIVNLFILTIICRVRYEATCDYAKFRQIYTKK</sequence>
<evidence type="ECO:0000313" key="2">
    <source>
        <dbReference type="Proteomes" id="UP000887565"/>
    </source>
</evidence>